<dbReference type="PANTHER" id="PTHR31528">
    <property type="entry name" value="4-AMINO-5-HYDROXYMETHYL-2-METHYLPYRIMIDINE PHOSPHATE SYNTHASE THI11-RELATED"/>
    <property type="match status" value="1"/>
</dbReference>
<proteinExistence type="predicted"/>
<feature type="chain" id="PRO_5039278174" evidence="1">
    <location>
        <begin position="24"/>
        <end position="338"/>
    </location>
</feature>
<reference evidence="3 4" key="1">
    <citation type="submission" date="2018-05" db="EMBL/GenBank/DDBJ databases">
        <title>Kurthia sibirica genome sequence.</title>
        <authorList>
            <person name="Maclea K.S."/>
            <person name="Goen A.E."/>
        </authorList>
    </citation>
    <scope>NUCLEOTIDE SEQUENCE [LARGE SCALE GENOMIC DNA]</scope>
    <source>
        <strain evidence="3 4">ATCC 49154</strain>
    </source>
</reference>
<evidence type="ECO:0000256" key="1">
    <source>
        <dbReference type="SAM" id="SignalP"/>
    </source>
</evidence>
<dbReference type="EMBL" id="QFVR01000009">
    <property type="protein sequence ID" value="PWI25418.1"/>
    <property type="molecule type" value="Genomic_DNA"/>
</dbReference>
<organism evidence="3 4">
    <name type="scientific">Kurthia sibirica</name>
    <dbReference type="NCBI Taxonomy" id="202750"/>
    <lineage>
        <taxon>Bacteria</taxon>
        <taxon>Bacillati</taxon>
        <taxon>Bacillota</taxon>
        <taxon>Bacilli</taxon>
        <taxon>Bacillales</taxon>
        <taxon>Caryophanaceae</taxon>
        <taxon>Kurthia</taxon>
    </lineage>
</organism>
<keyword evidence="1" id="KW-0732">Signal</keyword>
<comment type="caution">
    <text evidence="3">The sequence shown here is derived from an EMBL/GenBank/DDBJ whole genome shotgun (WGS) entry which is preliminary data.</text>
</comment>
<dbReference type="AlphaFoldDB" id="A0A2U3ALL2"/>
<dbReference type="Gene3D" id="3.40.190.10">
    <property type="entry name" value="Periplasmic binding protein-like II"/>
    <property type="match status" value="2"/>
</dbReference>
<name>A0A2U3ALL2_9BACL</name>
<protein>
    <submittedName>
        <fullName evidence="3">ABC transporter substrate-binding protein</fullName>
    </submittedName>
</protein>
<dbReference type="GO" id="GO:0009228">
    <property type="term" value="P:thiamine biosynthetic process"/>
    <property type="evidence" value="ECO:0007669"/>
    <property type="project" value="InterPro"/>
</dbReference>
<dbReference type="SUPFAM" id="SSF53850">
    <property type="entry name" value="Periplasmic binding protein-like II"/>
    <property type="match status" value="1"/>
</dbReference>
<sequence length="338" mass="37373">MEERLMKKFIVFCLLLCSAVALTACGDSVAKENKKGLKEVSVMLDWYPNAIHSFLYVAIDRGYFKEEGLDVTLQFPSNPTDPLTLTAAGQSTFGIYYQQDVIIAQANEGIPIKSIGPIVRSPLDQLMSLTETNIKRPRDLEGKKIGFNGTPLGEATIKNMVKTDGGDPSKIELIDVGFEIVSALITKQVDAITGGLINHELPVLEHKGYAISTINPSDYGVPKSYSMVFVAGDKIINKEPKTVQAFLRAANKGFDFAEKEPEQALGLLLKHQEKDNFPLTKSIEQQSLALLNKLMATDDAAFLSDEDVNWDEQSKWLKEQGIAEKIVPANELYSPFER</sequence>
<keyword evidence="4" id="KW-1185">Reference proteome</keyword>
<evidence type="ECO:0000313" key="4">
    <source>
        <dbReference type="Proteomes" id="UP000245938"/>
    </source>
</evidence>
<evidence type="ECO:0000313" key="3">
    <source>
        <dbReference type="EMBL" id="PWI25418.1"/>
    </source>
</evidence>
<dbReference type="InterPro" id="IPR027939">
    <property type="entry name" value="NMT1/THI5"/>
</dbReference>
<evidence type="ECO:0000259" key="2">
    <source>
        <dbReference type="Pfam" id="PF09084"/>
    </source>
</evidence>
<dbReference type="Pfam" id="PF09084">
    <property type="entry name" value="NMT1"/>
    <property type="match status" value="1"/>
</dbReference>
<dbReference type="InterPro" id="IPR015168">
    <property type="entry name" value="SsuA/THI5"/>
</dbReference>
<accession>A0A2U3ALL2</accession>
<dbReference type="Proteomes" id="UP000245938">
    <property type="component" value="Unassembled WGS sequence"/>
</dbReference>
<dbReference type="PANTHER" id="PTHR31528:SF3">
    <property type="entry name" value="THIAMINE BIOSYNTHESIS PROTEIN HI_0357-RELATED"/>
    <property type="match status" value="1"/>
</dbReference>
<feature type="signal peptide" evidence="1">
    <location>
        <begin position="1"/>
        <end position="23"/>
    </location>
</feature>
<feature type="domain" description="SsuA/THI5-like" evidence="2">
    <location>
        <begin position="50"/>
        <end position="264"/>
    </location>
</feature>
<gene>
    <name evidence="3" type="ORF">DEX24_08760</name>
</gene>
<dbReference type="PROSITE" id="PS51257">
    <property type="entry name" value="PROKAR_LIPOPROTEIN"/>
    <property type="match status" value="1"/>
</dbReference>